<dbReference type="SUPFAM" id="SSF53474">
    <property type="entry name" value="alpha/beta-Hydrolases"/>
    <property type="match status" value="1"/>
</dbReference>
<organism evidence="2 3">
    <name type="scientific">Devosia algicola</name>
    <dbReference type="NCBI Taxonomy" id="3026418"/>
    <lineage>
        <taxon>Bacteria</taxon>
        <taxon>Pseudomonadati</taxon>
        <taxon>Pseudomonadota</taxon>
        <taxon>Alphaproteobacteria</taxon>
        <taxon>Hyphomicrobiales</taxon>
        <taxon>Devosiaceae</taxon>
        <taxon>Devosia</taxon>
    </lineage>
</organism>
<dbReference type="RefSeq" id="WP_282219189.1">
    <property type="nucleotide sequence ID" value="NZ_CP118246.1"/>
</dbReference>
<keyword evidence="3" id="KW-1185">Reference proteome</keyword>
<evidence type="ECO:0000313" key="2">
    <source>
        <dbReference type="EMBL" id="WDR02787.1"/>
    </source>
</evidence>
<gene>
    <name evidence="2" type="ORF">PSQ19_00670</name>
</gene>
<dbReference type="Proteomes" id="UP001220530">
    <property type="component" value="Chromosome"/>
</dbReference>
<dbReference type="PANTHER" id="PTHR39624">
    <property type="entry name" value="PROTEIN INVOLVED IN RIMO-MEDIATED BETA-METHYLTHIOLATION OF RIBOSOMAL PROTEIN S12 YCAO"/>
    <property type="match status" value="1"/>
</dbReference>
<dbReference type="PANTHER" id="PTHR39624:SF2">
    <property type="entry name" value="OSMC-LIKE PROTEIN"/>
    <property type="match status" value="1"/>
</dbReference>
<name>A0ABY7YNM4_9HYPH</name>
<dbReference type="Pfam" id="PF02566">
    <property type="entry name" value="OsmC"/>
    <property type="match status" value="1"/>
</dbReference>
<evidence type="ECO:0000259" key="1">
    <source>
        <dbReference type="Pfam" id="PF12697"/>
    </source>
</evidence>
<dbReference type="SUPFAM" id="SSF82784">
    <property type="entry name" value="OsmC-like"/>
    <property type="match status" value="1"/>
</dbReference>
<accession>A0ABY7YNM4</accession>
<dbReference type="InterPro" id="IPR036102">
    <property type="entry name" value="OsmC/Ohrsf"/>
</dbReference>
<dbReference type="InterPro" id="IPR029058">
    <property type="entry name" value="AB_hydrolase_fold"/>
</dbReference>
<dbReference type="EMBL" id="CP118246">
    <property type="protein sequence ID" value="WDR02787.1"/>
    <property type="molecule type" value="Genomic_DNA"/>
</dbReference>
<sequence length="415" mass="43893">MPTEEFSFTNANGEQLSGRLELSDTPAHSYAVFAHCFTCDKTSLAATRISRRLADTGIGVLRFDFTGLGDSEGEFGSGLSRDRTDIIAAVEAMASTGRKVELLVGHSFGGAAVLSAATALADVTAVAVLGAPFEPEHVLTHVKSDSEPNDQGRVPVNIGGRAFNLAPEFARDLAQYDAGAEIARLGKALLILHSPTDKVVSVDNATGIYTAARHPKSFISLDDADHLLTRRRDAEYAADCLSAWATRYVTRPAPAKAVDLPQGDAVTVTETGAGKFQVQIATSSGGFLADEPVSVGGMASGPTPYGLVSAGLGACTVMTLRLYADRKNMPITGIRAEVVHNGKGQDGRDEFDRQISYDGELNADQHESLMHIADKCPVHRTLEASSAVITRSVAEFTPCPDTAADHSQAMDEACR</sequence>
<dbReference type="InterPro" id="IPR015946">
    <property type="entry name" value="KH_dom-like_a/b"/>
</dbReference>
<dbReference type="InterPro" id="IPR000073">
    <property type="entry name" value="AB_hydrolase_1"/>
</dbReference>
<reference evidence="2 3" key="1">
    <citation type="submission" date="2023-02" db="EMBL/GenBank/DDBJ databases">
        <title>Devosia algicola sp. nov., isolated from the phycosphere of marine algae.</title>
        <authorList>
            <person name="Kim J.M."/>
            <person name="Lee J.K."/>
            <person name="Choi B.J."/>
            <person name="Bayburt H."/>
            <person name="Jeon C.O."/>
        </authorList>
    </citation>
    <scope>NUCLEOTIDE SEQUENCE [LARGE SCALE GENOMIC DNA]</scope>
    <source>
        <strain evidence="2 3">G20-9</strain>
    </source>
</reference>
<protein>
    <submittedName>
        <fullName evidence="2">Bifunctional alpha/beta hydrolase/OsmC family protein</fullName>
    </submittedName>
</protein>
<proteinExistence type="predicted"/>
<dbReference type="Pfam" id="PF12697">
    <property type="entry name" value="Abhydrolase_6"/>
    <property type="match status" value="1"/>
</dbReference>
<dbReference type="GO" id="GO:0016787">
    <property type="term" value="F:hydrolase activity"/>
    <property type="evidence" value="ECO:0007669"/>
    <property type="project" value="UniProtKB-KW"/>
</dbReference>
<keyword evidence="2" id="KW-0378">Hydrolase</keyword>
<dbReference type="Gene3D" id="3.30.300.20">
    <property type="match status" value="1"/>
</dbReference>
<dbReference type="Gene3D" id="3.40.50.1820">
    <property type="entry name" value="alpha/beta hydrolase"/>
    <property type="match status" value="1"/>
</dbReference>
<feature type="domain" description="AB hydrolase-1" evidence="1">
    <location>
        <begin position="32"/>
        <end position="237"/>
    </location>
</feature>
<evidence type="ECO:0000313" key="3">
    <source>
        <dbReference type="Proteomes" id="UP001220530"/>
    </source>
</evidence>
<dbReference type="InterPro" id="IPR003718">
    <property type="entry name" value="OsmC/Ohr_fam"/>
</dbReference>